<dbReference type="RefSeq" id="XP_025477596.1">
    <property type="nucleotide sequence ID" value="XM_025621678.1"/>
</dbReference>
<dbReference type="SUPFAM" id="SSF51430">
    <property type="entry name" value="NAD(P)-linked oxidoreductase"/>
    <property type="match status" value="1"/>
</dbReference>
<dbReference type="InterPro" id="IPR050523">
    <property type="entry name" value="AKR_Detox_Biosynth"/>
</dbReference>
<dbReference type="Pfam" id="PF00248">
    <property type="entry name" value="Aldo_ket_red"/>
    <property type="match status" value="1"/>
</dbReference>
<dbReference type="GO" id="GO:0016491">
    <property type="term" value="F:oxidoreductase activity"/>
    <property type="evidence" value="ECO:0007669"/>
    <property type="project" value="UniProtKB-KW"/>
</dbReference>
<dbReference type="PANTHER" id="PTHR43364:SF7">
    <property type="entry name" value="NADP-DEPENDENT OXIDOREDUCTASE DOMAIN-CONTAINING PROTEIN-RELATED"/>
    <property type="match status" value="1"/>
</dbReference>
<evidence type="ECO:0000256" key="4">
    <source>
        <dbReference type="SAM" id="MobiDB-lite"/>
    </source>
</evidence>
<reference evidence="6" key="1">
    <citation type="submission" date="2016-12" db="EMBL/GenBank/DDBJ databases">
        <title>The genomes of Aspergillus section Nigri reveals drivers in fungal speciation.</title>
        <authorList>
            <consortium name="DOE Joint Genome Institute"/>
            <person name="Vesth T.C."/>
            <person name="Nybo J."/>
            <person name="Theobald S."/>
            <person name="Brandl J."/>
            <person name="Frisvad J.C."/>
            <person name="Nielsen K.F."/>
            <person name="Lyhne E.K."/>
            <person name="Kogle M.E."/>
            <person name="Kuo A."/>
            <person name="Riley R."/>
            <person name="Clum A."/>
            <person name="Nolan M."/>
            <person name="Lipzen A."/>
            <person name="Salamov A."/>
            <person name="Henrissat B."/>
            <person name="Wiebenga A."/>
            <person name="De Vries R.P."/>
            <person name="Grigoriev I.V."/>
            <person name="Mortensen U.H."/>
            <person name="Andersen M.R."/>
            <person name="Baker S.E."/>
        </authorList>
    </citation>
    <scope>NUCLEOTIDE SEQUENCE [LARGE SCALE GENOMIC DNA]</scope>
    <source>
        <strain evidence="6">CBS 115656</strain>
    </source>
</reference>
<evidence type="ECO:0000313" key="7">
    <source>
        <dbReference type="Proteomes" id="UP000247647"/>
    </source>
</evidence>
<dbReference type="EMBL" id="KZ821469">
    <property type="protein sequence ID" value="PYH32118.1"/>
    <property type="molecule type" value="Genomic_DNA"/>
</dbReference>
<evidence type="ECO:0000259" key="5">
    <source>
        <dbReference type="Pfam" id="PF00248"/>
    </source>
</evidence>
<protein>
    <submittedName>
        <fullName evidence="6">Aldo/keto reductase</fullName>
    </submittedName>
</protein>
<feature type="compositionally biased region" description="Polar residues" evidence="4">
    <location>
        <begin position="133"/>
        <end position="143"/>
    </location>
</feature>
<evidence type="ECO:0000256" key="1">
    <source>
        <dbReference type="ARBA" id="ARBA00022857"/>
    </source>
</evidence>
<evidence type="ECO:0000256" key="3">
    <source>
        <dbReference type="ARBA" id="ARBA00038157"/>
    </source>
</evidence>
<feature type="region of interest" description="Disordered" evidence="4">
    <location>
        <begin position="110"/>
        <end position="143"/>
    </location>
</feature>
<dbReference type="Gene3D" id="3.20.20.100">
    <property type="entry name" value="NADP-dependent oxidoreductase domain"/>
    <property type="match status" value="1"/>
</dbReference>
<feature type="domain" description="NADP-dependent oxidoreductase" evidence="5">
    <location>
        <begin position="34"/>
        <end position="352"/>
    </location>
</feature>
<dbReference type="GeneID" id="37124134"/>
<evidence type="ECO:0000256" key="2">
    <source>
        <dbReference type="ARBA" id="ARBA00023002"/>
    </source>
</evidence>
<keyword evidence="2" id="KW-0560">Oxidoreductase</keyword>
<name>A0A318YW68_ASPNB</name>
<feature type="region of interest" description="Disordered" evidence="4">
    <location>
        <begin position="1"/>
        <end position="34"/>
    </location>
</feature>
<sequence>MSSPTTTIPPSPTKKSPLSHHRHLSPTSSIRISPLQLGGMSLGTTWSDRLGAVPKSSAFSLLDRFYALGGNFIDTANAYQAGQSEEWIGEWMATRSPTRRSEMVIATKYTLSPIPPPPSPPSTKDQDVPPPIQQSNFGGNGTKSMRVSIDDSLRRLQTTYIDVFYVHAWDYSTNVEELMQSLNHLVAQGKVLYLGISDAPAWVVSKANMYARVHGLRGFSVYQGRYGATCRDLEREVIPMCRDEGMGVCVWGVLGNGYIRSPNKESASKRVRNVSHLLTGYEEQVSLVLDTVAKRHGEGVSVTSVAIAYVLQKTPYLFPIIGGRTVEQLEENVQALSLELTAEDVKDIDAAYPFDVGFPHSFLCPGGYRDGGGSPGPQDVAFSRTMGEFDYVEGARAIRAVRG</sequence>
<dbReference type="InterPro" id="IPR023210">
    <property type="entry name" value="NADP_OxRdtase_dom"/>
</dbReference>
<accession>A0A318YW68</accession>
<comment type="similarity">
    <text evidence="3">Belongs to the aldo/keto reductase family. Aldo/keto reductase 2 subfamily.</text>
</comment>
<dbReference type="Proteomes" id="UP000247647">
    <property type="component" value="Unassembled WGS sequence"/>
</dbReference>
<gene>
    <name evidence="6" type="ORF">BO87DRAFT_363279</name>
</gene>
<proteinExistence type="inferred from homology"/>
<dbReference type="AlphaFoldDB" id="A0A318YW68"/>
<keyword evidence="1" id="KW-0521">NADP</keyword>
<keyword evidence="7" id="KW-1185">Reference proteome</keyword>
<dbReference type="InterPro" id="IPR036812">
    <property type="entry name" value="NAD(P)_OxRdtase_dom_sf"/>
</dbReference>
<organism evidence="6 7">
    <name type="scientific">Aspergillus neoniger (strain CBS 115656)</name>
    <dbReference type="NCBI Taxonomy" id="1448310"/>
    <lineage>
        <taxon>Eukaryota</taxon>
        <taxon>Fungi</taxon>
        <taxon>Dikarya</taxon>
        <taxon>Ascomycota</taxon>
        <taxon>Pezizomycotina</taxon>
        <taxon>Eurotiomycetes</taxon>
        <taxon>Eurotiomycetidae</taxon>
        <taxon>Eurotiales</taxon>
        <taxon>Aspergillaceae</taxon>
        <taxon>Aspergillus</taxon>
        <taxon>Aspergillus subgen. Circumdati</taxon>
    </lineage>
</organism>
<dbReference type="PANTHER" id="PTHR43364">
    <property type="entry name" value="NADH-SPECIFIC METHYLGLYOXAL REDUCTASE-RELATED"/>
    <property type="match status" value="1"/>
</dbReference>
<evidence type="ECO:0000313" key="6">
    <source>
        <dbReference type="EMBL" id="PYH32118.1"/>
    </source>
</evidence>
<dbReference type="OrthoDB" id="48988at2759"/>